<dbReference type="AlphaFoldDB" id="A0A1W1XKR4"/>
<evidence type="ECO:0000256" key="2">
    <source>
        <dbReference type="ARBA" id="ARBA00008655"/>
    </source>
</evidence>
<keyword evidence="8" id="KW-1133">Transmembrane helix</keyword>
<evidence type="ECO:0000313" key="11">
    <source>
        <dbReference type="Proteomes" id="UP000192468"/>
    </source>
</evidence>
<dbReference type="EMBL" id="FWXH01000007">
    <property type="protein sequence ID" value="SMC24394.1"/>
    <property type="molecule type" value="Genomic_DNA"/>
</dbReference>
<feature type="domain" description="Phospholipid/glycerol acyltransferase" evidence="9">
    <location>
        <begin position="71"/>
        <end position="185"/>
    </location>
</feature>
<dbReference type="CDD" id="cd07989">
    <property type="entry name" value="LPLAT_AGPAT-like"/>
    <property type="match status" value="1"/>
</dbReference>
<comment type="similarity">
    <text evidence="2 7">Belongs to the 1-acyl-sn-glycerol-3-phosphate acyltransferase family.</text>
</comment>
<evidence type="ECO:0000313" key="10">
    <source>
        <dbReference type="EMBL" id="SMC24394.1"/>
    </source>
</evidence>
<dbReference type="GO" id="GO:0003841">
    <property type="term" value="F:1-acylglycerol-3-phosphate O-acyltransferase activity"/>
    <property type="evidence" value="ECO:0007669"/>
    <property type="project" value="UniProtKB-UniRule"/>
</dbReference>
<sequence length="238" mass="27657">MYILKYIYCIIVIILTLFLRLYLFIIRRTKLREKYDYYLYKMVNGWARYTLKIIGVKVNIKGLENLPKENCLFVSNHQGNADFLVLMSELDKHLGFLAKKEILKIPVIRTWMKEMHCVFIDRENIRESLKAINKGIENLNNGYSMLIFPEGTRSKSHKLGEFKKGSMKMALKASVPVVPLVIDNSFKVFEEGKGKLKASIINMSILEPINVNDLTKEEKANLADIIKNKIEKELQTLH</sequence>
<keyword evidence="7" id="KW-1208">Phospholipid metabolism</keyword>
<comment type="domain">
    <text evidence="7">The HXXXXD motif is essential for acyltransferase activity and may constitute the binding site for the phosphate moiety of the glycerol-3-phosphate.</text>
</comment>
<evidence type="ECO:0000256" key="5">
    <source>
        <dbReference type="ARBA" id="ARBA00023098"/>
    </source>
</evidence>
<keyword evidence="8" id="KW-0472">Membrane</keyword>
<dbReference type="InterPro" id="IPR004552">
    <property type="entry name" value="AGP_acyltrans"/>
</dbReference>
<dbReference type="Pfam" id="PF01553">
    <property type="entry name" value="Acyltransferase"/>
    <property type="match status" value="1"/>
</dbReference>
<keyword evidence="4 7" id="KW-0808">Transferase</keyword>
<protein>
    <recommendedName>
        <fullName evidence="7">1-acyl-sn-glycerol-3-phosphate acyltransferase</fullName>
        <ecNumber evidence="7">2.3.1.51</ecNumber>
    </recommendedName>
</protein>
<comment type="pathway">
    <text evidence="1">Lipid metabolism.</text>
</comment>
<keyword evidence="5 7" id="KW-0443">Lipid metabolism</keyword>
<gene>
    <name evidence="10" type="ORF">SAMN02745134_02146</name>
</gene>
<evidence type="ECO:0000256" key="4">
    <source>
        <dbReference type="ARBA" id="ARBA00022679"/>
    </source>
</evidence>
<evidence type="ECO:0000256" key="3">
    <source>
        <dbReference type="ARBA" id="ARBA00022516"/>
    </source>
</evidence>
<dbReference type="PANTHER" id="PTHR10434">
    <property type="entry name" value="1-ACYL-SN-GLYCEROL-3-PHOSPHATE ACYLTRANSFERASE"/>
    <property type="match status" value="1"/>
</dbReference>
<evidence type="ECO:0000256" key="1">
    <source>
        <dbReference type="ARBA" id="ARBA00005189"/>
    </source>
</evidence>
<organism evidence="10 11">
    <name type="scientific">Clostridium acidisoli DSM 12555</name>
    <dbReference type="NCBI Taxonomy" id="1121291"/>
    <lineage>
        <taxon>Bacteria</taxon>
        <taxon>Bacillati</taxon>
        <taxon>Bacillota</taxon>
        <taxon>Clostridia</taxon>
        <taxon>Eubacteriales</taxon>
        <taxon>Clostridiaceae</taxon>
        <taxon>Clostridium</taxon>
    </lineage>
</organism>
<dbReference type="InterPro" id="IPR002123">
    <property type="entry name" value="Plipid/glycerol_acylTrfase"/>
</dbReference>
<dbReference type="Proteomes" id="UP000192468">
    <property type="component" value="Unassembled WGS sequence"/>
</dbReference>
<dbReference type="GO" id="GO:0006654">
    <property type="term" value="P:phosphatidic acid biosynthetic process"/>
    <property type="evidence" value="ECO:0007669"/>
    <property type="project" value="TreeGrafter"/>
</dbReference>
<dbReference type="SUPFAM" id="SSF69593">
    <property type="entry name" value="Glycerol-3-phosphate (1)-acyltransferase"/>
    <property type="match status" value="1"/>
</dbReference>
<keyword evidence="7" id="KW-0594">Phospholipid biosynthesis</keyword>
<dbReference type="NCBIfam" id="TIGR00530">
    <property type="entry name" value="AGP_acyltrn"/>
    <property type="match status" value="1"/>
</dbReference>
<keyword evidence="8" id="KW-0812">Transmembrane</keyword>
<evidence type="ECO:0000256" key="7">
    <source>
        <dbReference type="RuleBase" id="RU361267"/>
    </source>
</evidence>
<evidence type="ECO:0000259" key="9">
    <source>
        <dbReference type="SMART" id="SM00563"/>
    </source>
</evidence>
<evidence type="ECO:0000256" key="8">
    <source>
        <dbReference type="SAM" id="Phobius"/>
    </source>
</evidence>
<proteinExistence type="inferred from homology"/>
<evidence type="ECO:0000256" key="6">
    <source>
        <dbReference type="ARBA" id="ARBA00023315"/>
    </source>
</evidence>
<comment type="catalytic activity">
    <reaction evidence="7">
        <text>a 1-acyl-sn-glycero-3-phosphate + an acyl-CoA = a 1,2-diacyl-sn-glycero-3-phosphate + CoA</text>
        <dbReference type="Rhea" id="RHEA:19709"/>
        <dbReference type="ChEBI" id="CHEBI:57287"/>
        <dbReference type="ChEBI" id="CHEBI:57970"/>
        <dbReference type="ChEBI" id="CHEBI:58342"/>
        <dbReference type="ChEBI" id="CHEBI:58608"/>
        <dbReference type="EC" id="2.3.1.51"/>
    </reaction>
</comment>
<name>A0A1W1XKR4_9CLOT</name>
<feature type="transmembrane region" description="Helical" evidence="8">
    <location>
        <begin position="6"/>
        <end position="25"/>
    </location>
</feature>
<dbReference type="OrthoDB" id="9803035at2"/>
<dbReference type="PANTHER" id="PTHR10434:SF64">
    <property type="entry name" value="1-ACYL-SN-GLYCEROL-3-PHOSPHATE ACYLTRANSFERASE-RELATED"/>
    <property type="match status" value="1"/>
</dbReference>
<dbReference type="RefSeq" id="WP_084115938.1">
    <property type="nucleotide sequence ID" value="NZ_FWXH01000007.1"/>
</dbReference>
<accession>A0A1W1XKR4</accession>
<keyword evidence="11" id="KW-1185">Reference proteome</keyword>
<dbReference type="SMART" id="SM00563">
    <property type="entry name" value="PlsC"/>
    <property type="match status" value="1"/>
</dbReference>
<keyword evidence="6 7" id="KW-0012">Acyltransferase</keyword>
<reference evidence="10 11" key="1">
    <citation type="submission" date="2017-04" db="EMBL/GenBank/DDBJ databases">
        <authorList>
            <person name="Afonso C.L."/>
            <person name="Miller P.J."/>
            <person name="Scott M.A."/>
            <person name="Spackman E."/>
            <person name="Goraichik I."/>
            <person name="Dimitrov K.M."/>
            <person name="Suarez D.L."/>
            <person name="Swayne D.E."/>
        </authorList>
    </citation>
    <scope>NUCLEOTIDE SEQUENCE [LARGE SCALE GENOMIC DNA]</scope>
    <source>
        <strain evidence="10 11">DSM 12555</strain>
    </source>
</reference>
<keyword evidence="3 7" id="KW-0444">Lipid biosynthesis</keyword>
<dbReference type="STRING" id="1121291.SAMN02745134_02146"/>
<dbReference type="GO" id="GO:0016020">
    <property type="term" value="C:membrane"/>
    <property type="evidence" value="ECO:0007669"/>
    <property type="project" value="InterPro"/>
</dbReference>
<dbReference type="EC" id="2.3.1.51" evidence="7"/>